<reference evidence="3" key="1">
    <citation type="journal article" date="2015" name="MBio">
        <title>Genome-Resolved Metagenomic Analysis Reveals Roles for Candidate Phyla and Other Microbial Community Members in Biogeochemical Transformations in Oil Reservoirs.</title>
        <authorList>
            <person name="Hu P."/>
            <person name="Tom L."/>
            <person name="Singh A."/>
            <person name="Thomas B.C."/>
            <person name="Baker B.J."/>
            <person name="Piceno Y.M."/>
            <person name="Andersen G.L."/>
            <person name="Banfield J.F."/>
        </authorList>
    </citation>
    <scope>NUCLEOTIDE SEQUENCE [LARGE SCALE GENOMIC DNA]</scope>
</reference>
<evidence type="ECO:0000313" key="2">
    <source>
        <dbReference type="EMBL" id="KUK17561.1"/>
    </source>
</evidence>
<organism evidence="2 3">
    <name type="scientific">Thermococcus sibiricus</name>
    <dbReference type="NCBI Taxonomy" id="172049"/>
    <lineage>
        <taxon>Archaea</taxon>
        <taxon>Methanobacteriati</taxon>
        <taxon>Methanobacteriota</taxon>
        <taxon>Thermococci</taxon>
        <taxon>Thermococcales</taxon>
        <taxon>Thermococcaceae</taxon>
        <taxon>Thermococcus</taxon>
    </lineage>
</organism>
<dbReference type="Pfam" id="PF12804">
    <property type="entry name" value="NTP_transf_3"/>
    <property type="match status" value="1"/>
</dbReference>
<dbReference type="RefSeq" id="WP_283217630.1">
    <property type="nucleotide sequence ID" value="NZ_LGFD01000020.1"/>
</dbReference>
<dbReference type="InterPro" id="IPR025877">
    <property type="entry name" value="MobA-like_NTP_Trfase"/>
</dbReference>
<accession>A0A117L198</accession>
<name>A0A117L198_9EURY</name>
<sequence length="197" mass="23013">MQSYVLAFPERKWENYLLPIKEEPMIRIVERRLLTSKRIDEVTILIRKNELKKFSLHTSNLKPLDAKNKLEALYKALPSSGEVFLVEGNMPLIMPFLVNYLSTMFYELDYEALIPRWSDGTLEVTHAFYDSKALKNAIEVCLLENERKLSCIAAHLDYKKINIEELSRRNPKVTLSFFKVSTVFDVKFVEENLKSGF</sequence>
<proteinExistence type="predicted"/>
<evidence type="ECO:0000313" key="3">
    <source>
        <dbReference type="Proteomes" id="UP000053911"/>
    </source>
</evidence>
<dbReference type="InterPro" id="IPR029044">
    <property type="entry name" value="Nucleotide-diphossugar_trans"/>
</dbReference>
<dbReference type="AlphaFoldDB" id="A0A117L198"/>
<protein>
    <submittedName>
        <fullName evidence="2">Putative molybdopterin-guanine dinucleotide biosynthesis protein A</fullName>
    </submittedName>
</protein>
<dbReference type="SUPFAM" id="SSF53448">
    <property type="entry name" value="Nucleotide-diphospho-sugar transferases"/>
    <property type="match status" value="1"/>
</dbReference>
<gene>
    <name evidence="2" type="ORF">XD54_1154</name>
</gene>
<dbReference type="Proteomes" id="UP000053911">
    <property type="component" value="Unassembled WGS sequence"/>
</dbReference>
<dbReference type="Gene3D" id="3.90.550.10">
    <property type="entry name" value="Spore Coat Polysaccharide Biosynthesis Protein SpsA, Chain A"/>
    <property type="match status" value="1"/>
</dbReference>
<evidence type="ECO:0000259" key="1">
    <source>
        <dbReference type="Pfam" id="PF12804"/>
    </source>
</evidence>
<dbReference type="PATRIC" id="fig|172049.5.peg.2113"/>
<comment type="caution">
    <text evidence="2">The sequence shown here is derived from an EMBL/GenBank/DDBJ whole genome shotgun (WGS) entry which is preliminary data.</text>
</comment>
<dbReference type="EMBL" id="LGFD01000020">
    <property type="protein sequence ID" value="KUK17561.1"/>
    <property type="molecule type" value="Genomic_DNA"/>
</dbReference>
<dbReference type="GO" id="GO:0016779">
    <property type="term" value="F:nucleotidyltransferase activity"/>
    <property type="evidence" value="ECO:0007669"/>
    <property type="project" value="UniProtKB-ARBA"/>
</dbReference>
<feature type="domain" description="MobA-like NTP transferase" evidence="1">
    <location>
        <begin position="17"/>
        <end position="150"/>
    </location>
</feature>